<dbReference type="Gene3D" id="3.10.20.90">
    <property type="entry name" value="Phosphatidylinositol 3-kinase Catalytic Subunit, Chain A, domain 1"/>
    <property type="match status" value="1"/>
</dbReference>
<dbReference type="InterPro" id="IPR040015">
    <property type="entry name" value="UBL3-like"/>
</dbReference>
<evidence type="ECO:0000313" key="3">
    <source>
        <dbReference type="EMBL" id="GEM10660.1"/>
    </source>
</evidence>
<feature type="region of interest" description="Disordered" evidence="1">
    <location>
        <begin position="1"/>
        <end position="94"/>
    </location>
</feature>
<dbReference type="PANTHER" id="PTHR13169">
    <property type="entry name" value="UBIQUITIN-LIKE PROTEIN 3 HCG-1 PROTEIN"/>
    <property type="match status" value="1"/>
</dbReference>
<dbReference type="OrthoDB" id="1043111at2759"/>
<evidence type="ECO:0000259" key="2">
    <source>
        <dbReference type="PROSITE" id="PS50053"/>
    </source>
</evidence>
<dbReference type="PROSITE" id="PS50053">
    <property type="entry name" value="UBIQUITIN_2"/>
    <property type="match status" value="1"/>
</dbReference>
<name>A0A511KJV6_RHOTO</name>
<dbReference type="AlphaFoldDB" id="A0A511KJV6"/>
<dbReference type="InterPro" id="IPR039540">
    <property type="entry name" value="UBL3-like_ubiquitin_dom"/>
</dbReference>
<dbReference type="InterPro" id="IPR029071">
    <property type="entry name" value="Ubiquitin-like_domsf"/>
</dbReference>
<dbReference type="Proteomes" id="UP000321518">
    <property type="component" value="Unassembled WGS sequence"/>
</dbReference>
<proteinExistence type="predicted"/>
<dbReference type="Pfam" id="PF13881">
    <property type="entry name" value="Rad60-SLD_2"/>
    <property type="match status" value="1"/>
</dbReference>
<gene>
    <name evidence="3" type="ORF">Rt10032_c12g4677</name>
</gene>
<accession>A0A511KJV6</accession>
<dbReference type="SUPFAM" id="SSF54236">
    <property type="entry name" value="Ubiquitin-like"/>
    <property type="match status" value="1"/>
</dbReference>
<sequence>MTSEAAPATVEEAQSPAEPSDTFRAPESSVHSRRTGSDGTAAVSQVDEEAFEGDVGPVMREREGTEPVSLASPAGTDHPAAAEPAGDAGRPALKGEPVEIELLLLSGKRKRWTFGTEETVAEVKDQVWHDWPDGALQYWTKGDPAPTSVNRLRLLHLGRFLHDASTLSAVGLKPTPDFPGPLVVHLHIRTLESPQHSHHSPKKKKKVEQQSTHDENRSCSCCIIA</sequence>
<feature type="domain" description="Ubiquitin-like" evidence="2">
    <location>
        <begin position="98"/>
        <end position="174"/>
    </location>
</feature>
<reference evidence="3 4" key="1">
    <citation type="submission" date="2019-07" db="EMBL/GenBank/DDBJ databases">
        <title>Rhodotorula toruloides NBRC10032 genome sequencing.</title>
        <authorList>
            <person name="Shida Y."/>
            <person name="Takaku H."/>
            <person name="Ogasawara W."/>
            <person name="Mori K."/>
        </authorList>
    </citation>
    <scope>NUCLEOTIDE SEQUENCE [LARGE SCALE GENOMIC DNA]</scope>
    <source>
        <strain evidence="3 4">NBRC10032</strain>
    </source>
</reference>
<evidence type="ECO:0000256" key="1">
    <source>
        <dbReference type="SAM" id="MobiDB-lite"/>
    </source>
</evidence>
<dbReference type="InterPro" id="IPR000626">
    <property type="entry name" value="Ubiquitin-like_dom"/>
</dbReference>
<organism evidence="3 4">
    <name type="scientific">Rhodotorula toruloides</name>
    <name type="common">Yeast</name>
    <name type="synonym">Rhodosporidium toruloides</name>
    <dbReference type="NCBI Taxonomy" id="5286"/>
    <lineage>
        <taxon>Eukaryota</taxon>
        <taxon>Fungi</taxon>
        <taxon>Dikarya</taxon>
        <taxon>Basidiomycota</taxon>
        <taxon>Pucciniomycotina</taxon>
        <taxon>Microbotryomycetes</taxon>
        <taxon>Sporidiobolales</taxon>
        <taxon>Sporidiobolaceae</taxon>
        <taxon>Rhodotorula</taxon>
    </lineage>
</organism>
<evidence type="ECO:0000313" key="4">
    <source>
        <dbReference type="Proteomes" id="UP000321518"/>
    </source>
</evidence>
<dbReference type="PANTHER" id="PTHR13169:SF0">
    <property type="entry name" value="UBIQUITIN-LIKE PROTEIN 3"/>
    <property type="match status" value="1"/>
</dbReference>
<comment type="caution">
    <text evidence="3">The sequence shown here is derived from an EMBL/GenBank/DDBJ whole genome shotgun (WGS) entry which is preliminary data.</text>
</comment>
<dbReference type="EMBL" id="BJWK01000012">
    <property type="protein sequence ID" value="GEM10660.1"/>
    <property type="molecule type" value="Genomic_DNA"/>
</dbReference>
<protein>
    <submittedName>
        <fullName evidence="3">Ubiquitin like superfamily protein</fullName>
    </submittedName>
</protein>